<proteinExistence type="predicted"/>
<keyword evidence="8" id="KW-1185">Reference proteome</keyword>
<name>A0A0D1E5E1_MYCMD</name>
<dbReference type="SMART" id="SM00353">
    <property type="entry name" value="HLH"/>
    <property type="match status" value="1"/>
</dbReference>
<dbReference type="GeneID" id="23562919"/>
<dbReference type="PROSITE" id="PS50888">
    <property type="entry name" value="BHLH"/>
    <property type="match status" value="1"/>
</dbReference>
<dbReference type="Gene3D" id="4.10.280.10">
    <property type="entry name" value="Helix-loop-helix DNA-binding domain"/>
    <property type="match status" value="1"/>
</dbReference>
<feature type="compositionally biased region" description="Low complexity" evidence="5">
    <location>
        <begin position="98"/>
        <end position="108"/>
    </location>
</feature>
<dbReference type="RefSeq" id="XP_011388460.1">
    <property type="nucleotide sequence ID" value="XM_011390158.1"/>
</dbReference>
<dbReference type="InterPro" id="IPR036638">
    <property type="entry name" value="HLH_DNA-bd_sf"/>
</dbReference>
<feature type="compositionally biased region" description="Basic and acidic residues" evidence="5">
    <location>
        <begin position="109"/>
        <end position="123"/>
    </location>
</feature>
<dbReference type="GO" id="GO:0006357">
    <property type="term" value="P:regulation of transcription by RNA polymerase II"/>
    <property type="evidence" value="ECO:0007669"/>
    <property type="project" value="UniProtKB-ARBA"/>
</dbReference>
<feature type="compositionally biased region" description="Low complexity" evidence="5">
    <location>
        <begin position="9"/>
        <end position="20"/>
    </location>
</feature>
<dbReference type="InterPro" id="IPR051732">
    <property type="entry name" value="USF"/>
</dbReference>
<dbReference type="AlphaFoldDB" id="A0A0D1E5E1"/>
<keyword evidence="4" id="KW-0539">Nucleus</keyword>
<evidence type="ECO:0000256" key="1">
    <source>
        <dbReference type="ARBA" id="ARBA00004123"/>
    </source>
</evidence>
<organism evidence="7 8">
    <name type="scientific">Mycosarcoma maydis</name>
    <name type="common">Corn smut fungus</name>
    <name type="synonym">Ustilago maydis</name>
    <dbReference type="NCBI Taxonomy" id="5270"/>
    <lineage>
        <taxon>Eukaryota</taxon>
        <taxon>Fungi</taxon>
        <taxon>Dikarya</taxon>
        <taxon>Basidiomycota</taxon>
        <taxon>Ustilaginomycotina</taxon>
        <taxon>Ustilaginomycetes</taxon>
        <taxon>Ustilaginales</taxon>
        <taxon>Ustilaginaceae</taxon>
        <taxon>Mycosarcoma</taxon>
    </lineage>
</organism>
<dbReference type="PANTHER" id="PTHR46117">
    <property type="entry name" value="FI24210P1"/>
    <property type="match status" value="1"/>
</dbReference>
<evidence type="ECO:0000256" key="5">
    <source>
        <dbReference type="SAM" id="MobiDB-lite"/>
    </source>
</evidence>
<dbReference type="Proteomes" id="UP000000561">
    <property type="component" value="Chromosome 5"/>
</dbReference>
<dbReference type="OrthoDB" id="690068at2759"/>
<dbReference type="PANTHER" id="PTHR46117:SF3">
    <property type="entry name" value="FI24210P1"/>
    <property type="match status" value="1"/>
</dbReference>
<evidence type="ECO:0000313" key="8">
    <source>
        <dbReference type="Proteomes" id="UP000000561"/>
    </source>
</evidence>
<keyword evidence="2" id="KW-0805">Transcription regulation</keyword>
<dbReference type="OMA" id="RRLHWGS"/>
<keyword evidence="3" id="KW-0804">Transcription</keyword>
<gene>
    <name evidence="7" type="ORF">UMAG_02092</name>
</gene>
<evidence type="ECO:0000256" key="3">
    <source>
        <dbReference type="ARBA" id="ARBA00023163"/>
    </source>
</evidence>
<protein>
    <recommendedName>
        <fullName evidence="6">BHLH domain-containing protein</fullName>
    </recommendedName>
</protein>
<feature type="region of interest" description="Disordered" evidence="5">
    <location>
        <begin position="330"/>
        <end position="349"/>
    </location>
</feature>
<dbReference type="EMBL" id="CM003144">
    <property type="protein sequence ID" value="KIS69555.1"/>
    <property type="molecule type" value="Genomic_DNA"/>
</dbReference>
<dbReference type="InParanoid" id="A0A0D1E5E1"/>
<feature type="region of interest" description="Disordered" evidence="5">
    <location>
        <begin position="91"/>
        <end position="123"/>
    </location>
</feature>
<feature type="compositionally biased region" description="Basic and acidic residues" evidence="5">
    <location>
        <begin position="22"/>
        <end position="35"/>
    </location>
</feature>
<sequence>MAPGKRKSAAGSTSPAATSSRVEADEQIFNKDGTRRKSRVLRRKTDHSIIERRRREKINEKLVALQNIVPACRKECQDLIERKFTTPLRATDDKEADNTSNVNANANASKRDAKRKREEDRFDKAKNEMSEKVRTSMVLEKLCIISHTLDFVVKLQEENKALRALCDCQAERRASININVELEEHYRSAHSFDTAVEEGMEQEDIKQSVLSPSGSSDPDSVMQEEQVKPNKRRLHWGSDDVREASIRHDTCRHKCGVHAHHEAYSRERSLSLTASEPDFDTFNESKCSTTSASRELCRTSLACSASSSDSAPCSSFCRTRHSCCREEEQASEPSSDASDDPTSPPPCQLKWPVIAANGHTGYLGRQRLPPIVHLGLPKHDSHLASIRQDTFASLYRRDLPKAAEPAASRPFRPLSLYTSHVPPPTLSRVKP</sequence>
<dbReference type="VEuPathDB" id="FungiDB:UMAG_02092"/>
<dbReference type="GO" id="GO:0046983">
    <property type="term" value="F:protein dimerization activity"/>
    <property type="evidence" value="ECO:0007669"/>
    <property type="project" value="InterPro"/>
</dbReference>
<comment type="subcellular location">
    <subcellularLocation>
        <location evidence="1">Nucleus</location>
    </subcellularLocation>
</comment>
<evidence type="ECO:0000256" key="4">
    <source>
        <dbReference type="ARBA" id="ARBA00023242"/>
    </source>
</evidence>
<feature type="compositionally biased region" description="Polar residues" evidence="5">
    <location>
        <begin position="208"/>
        <end position="218"/>
    </location>
</feature>
<dbReference type="Pfam" id="PF00010">
    <property type="entry name" value="HLH"/>
    <property type="match status" value="1"/>
</dbReference>
<feature type="region of interest" description="Disordered" evidence="5">
    <location>
        <begin position="201"/>
        <end position="238"/>
    </location>
</feature>
<accession>A0A0D1E5E1</accession>
<evidence type="ECO:0000313" key="7">
    <source>
        <dbReference type="EMBL" id="KIS69555.1"/>
    </source>
</evidence>
<dbReference type="eggNOG" id="ENOG502SFPR">
    <property type="taxonomic scope" value="Eukaryota"/>
</dbReference>
<dbReference type="InterPro" id="IPR011598">
    <property type="entry name" value="bHLH_dom"/>
</dbReference>
<feature type="region of interest" description="Disordered" evidence="5">
    <location>
        <begin position="1"/>
        <end position="41"/>
    </location>
</feature>
<feature type="region of interest" description="Disordered" evidence="5">
    <location>
        <begin position="403"/>
        <end position="431"/>
    </location>
</feature>
<evidence type="ECO:0000256" key="2">
    <source>
        <dbReference type="ARBA" id="ARBA00023015"/>
    </source>
</evidence>
<dbReference type="GO" id="GO:0005634">
    <property type="term" value="C:nucleus"/>
    <property type="evidence" value="ECO:0007669"/>
    <property type="project" value="UniProtKB-SubCell"/>
</dbReference>
<reference evidence="7 8" key="1">
    <citation type="journal article" date="2006" name="Nature">
        <title>Insights from the genome of the biotrophic fungal plant pathogen Ustilago maydis.</title>
        <authorList>
            <person name="Kamper J."/>
            <person name="Kahmann R."/>
            <person name="Bolker M."/>
            <person name="Ma L.J."/>
            <person name="Brefort T."/>
            <person name="Saville B.J."/>
            <person name="Banuett F."/>
            <person name="Kronstad J.W."/>
            <person name="Gold S.E."/>
            <person name="Muller O."/>
            <person name="Perlin M.H."/>
            <person name="Wosten H.A."/>
            <person name="de Vries R."/>
            <person name="Ruiz-Herrera J."/>
            <person name="Reynaga-Pena C.G."/>
            <person name="Snetselaar K."/>
            <person name="McCann M."/>
            <person name="Perez-Martin J."/>
            <person name="Feldbrugge M."/>
            <person name="Basse C.W."/>
            <person name="Steinberg G."/>
            <person name="Ibeas J.I."/>
            <person name="Holloman W."/>
            <person name="Guzman P."/>
            <person name="Farman M."/>
            <person name="Stajich J.E."/>
            <person name="Sentandreu R."/>
            <person name="Gonzalez-Prieto J.M."/>
            <person name="Kennell J.C."/>
            <person name="Molina L."/>
            <person name="Schirawski J."/>
            <person name="Mendoza-Mendoza A."/>
            <person name="Greilinger D."/>
            <person name="Munch K."/>
            <person name="Rossel N."/>
            <person name="Scherer M."/>
            <person name="Vranes M."/>
            <person name="Ladendorf O."/>
            <person name="Vincon V."/>
            <person name="Fuchs U."/>
            <person name="Sandrock B."/>
            <person name="Meng S."/>
            <person name="Ho E.C."/>
            <person name="Cahill M.J."/>
            <person name="Boyce K.J."/>
            <person name="Klose J."/>
            <person name="Klosterman S.J."/>
            <person name="Deelstra H.J."/>
            <person name="Ortiz-Castellanos L."/>
            <person name="Li W."/>
            <person name="Sanchez-Alonso P."/>
            <person name="Schreier P.H."/>
            <person name="Hauser-Hahn I."/>
            <person name="Vaupel M."/>
            <person name="Koopmann E."/>
            <person name="Friedrich G."/>
            <person name="Voss H."/>
            <person name="Schluter T."/>
            <person name="Margolis J."/>
            <person name="Platt D."/>
            <person name="Swimmer C."/>
            <person name="Gnirke A."/>
            <person name="Chen F."/>
            <person name="Vysotskaia V."/>
            <person name="Mannhaupt G."/>
            <person name="Guldener U."/>
            <person name="Munsterkotter M."/>
            <person name="Haase D."/>
            <person name="Oesterheld M."/>
            <person name="Mewes H.W."/>
            <person name="Mauceli E.W."/>
            <person name="DeCaprio D."/>
            <person name="Wade C.M."/>
            <person name="Butler J."/>
            <person name="Young S."/>
            <person name="Jaffe D.B."/>
            <person name="Calvo S."/>
            <person name="Nusbaum C."/>
            <person name="Galagan J."/>
            <person name="Birren B.W."/>
        </authorList>
    </citation>
    <scope>NUCLEOTIDE SEQUENCE [LARGE SCALE GENOMIC DNA]</scope>
    <source>
        <strain evidence="8">DSM 14603 / FGSC 9021 / UM521</strain>
    </source>
</reference>
<evidence type="ECO:0000259" key="6">
    <source>
        <dbReference type="PROSITE" id="PS50888"/>
    </source>
</evidence>
<dbReference type="SUPFAM" id="SSF47459">
    <property type="entry name" value="HLH, helix-loop-helix DNA-binding domain"/>
    <property type="match status" value="1"/>
</dbReference>
<dbReference type="KEGG" id="uma:UMAG_02092"/>
<feature type="domain" description="BHLH" evidence="6">
    <location>
        <begin position="42"/>
        <end position="91"/>
    </location>
</feature>